<dbReference type="Pfam" id="PF18758">
    <property type="entry name" value="KDZ"/>
    <property type="match status" value="1"/>
</dbReference>
<organism evidence="3 4">
    <name type="scientific">Ganoderma sinense ZZ0214-1</name>
    <dbReference type="NCBI Taxonomy" id="1077348"/>
    <lineage>
        <taxon>Eukaryota</taxon>
        <taxon>Fungi</taxon>
        <taxon>Dikarya</taxon>
        <taxon>Basidiomycota</taxon>
        <taxon>Agaricomycotina</taxon>
        <taxon>Agaricomycetes</taxon>
        <taxon>Polyporales</taxon>
        <taxon>Polyporaceae</taxon>
        <taxon>Ganoderma</taxon>
    </lineage>
</organism>
<feature type="transmembrane region" description="Helical" evidence="1">
    <location>
        <begin position="221"/>
        <end position="238"/>
    </location>
</feature>
<gene>
    <name evidence="3" type="ORF">GSI_14889</name>
</gene>
<reference evidence="3 4" key="1">
    <citation type="journal article" date="2015" name="Sci. Rep.">
        <title>Chromosome-level genome map provides insights into diverse defense mechanisms in the medicinal fungus Ganoderma sinense.</title>
        <authorList>
            <person name="Zhu Y."/>
            <person name="Xu J."/>
            <person name="Sun C."/>
            <person name="Zhou S."/>
            <person name="Xu H."/>
            <person name="Nelson D.R."/>
            <person name="Qian J."/>
            <person name="Song J."/>
            <person name="Luo H."/>
            <person name="Xiang L."/>
            <person name="Li Y."/>
            <person name="Xu Z."/>
            <person name="Ji A."/>
            <person name="Wang L."/>
            <person name="Lu S."/>
            <person name="Hayward A."/>
            <person name="Sun W."/>
            <person name="Li X."/>
            <person name="Schwartz D.C."/>
            <person name="Wang Y."/>
            <person name="Chen S."/>
        </authorList>
    </citation>
    <scope>NUCLEOTIDE SEQUENCE [LARGE SCALE GENOMIC DNA]</scope>
    <source>
        <strain evidence="3 4">ZZ0214-1</strain>
    </source>
</reference>
<evidence type="ECO:0000259" key="2">
    <source>
        <dbReference type="Pfam" id="PF18803"/>
    </source>
</evidence>
<evidence type="ECO:0000313" key="3">
    <source>
        <dbReference type="EMBL" id="PIL23576.1"/>
    </source>
</evidence>
<comment type="caution">
    <text evidence="3">The sequence shown here is derived from an EMBL/GenBank/DDBJ whole genome shotgun (WGS) entry which is preliminary data.</text>
</comment>
<evidence type="ECO:0000313" key="4">
    <source>
        <dbReference type="Proteomes" id="UP000230002"/>
    </source>
</evidence>
<keyword evidence="4" id="KW-1185">Reference proteome</keyword>
<feature type="domain" description="CxC2-like cysteine cluster KDZ transposase-associated" evidence="2">
    <location>
        <begin position="3"/>
        <end position="42"/>
    </location>
</feature>
<dbReference type="AlphaFoldDB" id="A0A2G8RPZ6"/>
<protein>
    <recommendedName>
        <fullName evidence="2">CxC2-like cysteine cluster KDZ transposase-associated domain-containing protein</fullName>
    </recommendedName>
</protein>
<dbReference type="InterPro" id="IPR041457">
    <property type="entry name" value="CxC2_KDZ-assoc"/>
</dbReference>
<dbReference type="Pfam" id="PF18803">
    <property type="entry name" value="CxC2"/>
    <property type="match status" value="1"/>
</dbReference>
<dbReference type="EMBL" id="AYKW01000068">
    <property type="protein sequence ID" value="PIL23576.1"/>
    <property type="molecule type" value="Genomic_DNA"/>
</dbReference>
<sequence length="382" mass="43462">MRVPATAFTFSLLKFFQELNFQGKTNLYDFWKTIERITDNSGGIDVPNRYKQLSHVVRLWRHLTMLKRFRRTHDPTGAGGTKLGELVVECAACPHPDKNLPDNWESSPPHLKWLYTLFLMMDANFHARCKDRGFDDVELAPGWAYYVEETAYLTHIMMRTDEKDLENTCSAEHNAIRQASFHREGYIASGVGAILCARHALVRKNGAGDLQQGERQANMDYLFFVTLLGLILTILISYDIEAIVSAWNWDHTKPDPYEEPSTTISMSTVKLELAQQEAIEGAQGLLLTHEVTPAVFIQVGLELEEQQCALRQRTSTSRSVSDLADLQSKRNVLGWRIDSWRGIQDIHMPLAVQLRATEPERPTTSPPIKPEDIKLWLPSSIP</sequence>
<keyword evidence="1" id="KW-0472">Membrane</keyword>
<evidence type="ECO:0000256" key="1">
    <source>
        <dbReference type="SAM" id="Phobius"/>
    </source>
</evidence>
<keyword evidence="1" id="KW-0812">Transmembrane</keyword>
<dbReference type="OrthoDB" id="2737640at2759"/>
<dbReference type="Proteomes" id="UP000230002">
    <property type="component" value="Unassembled WGS sequence"/>
</dbReference>
<dbReference type="STRING" id="1077348.A0A2G8RPZ6"/>
<name>A0A2G8RPZ6_9APHY</name>
<keyword evidence="1" id="KW-1133">Transmembrane helix</keyword>
<accession>A0A2G8RPZ6</accession>
<proteinExistence type="predicted"/>
<dbReference type="InterPro" id="IPR040521">
    <property type="entry name" value="KDZ"/>
</dbReference>